<keyword evidence="4 6" id="KW-1133">Transmembrane helix</keyword>
<evidence type="ECO:0000259" key="7">
    <source>
        <dbReference type="Pfam" id="PF04138"/>
    </source>
</evidence>
<dbReference type="STRING" id="1423802.FC56_GL000753"/>
<evidence type="ECO:0000256" key="1">
    <source>
        <dbReference type="ARBA" id="ARBA00004141"/>
    </source>
</evidence>
<feature type="transmembrane region" description="Helical" evidence="6">
    <location>
        <begin position="82"/>
        <end position="106"/>
    </location>
</feature>
<gene>
    <name evidence="8" type="ORF">FC56_GL000753</name>
</gene>
<evidence type="ECO:0000256" key="5">
    <source>
        <dbReference type="ARBA" id="ARBA00023136"/>
    </source>
</evidence>
<evidence type="ECO:0000256" key="4">
    <source>
        <dbReference type="ARBA" id="ARBA00022989"/>
    </source>
</evidence>
<evidence type="ECO:0000313" key="9">
    <source>
        <dbReference type="Proteomes" id="UP000051256"/>
    </source>
</evidence>
<dbReference type="PANTHER" id="PTHR38459">
    <property type="entry name" value="PROPHAGE BACTOPRENOL-LINKED GLUCOSE TRANSLOCASE HOMOLOG"/>
    <property type="match status" value="1"/>
</dbReference>
<dbReference type="Pfam" id="PF04138">
    <property type="entry name" value="GtrA_DPMS_TM"/>
    <property type="match status" value="1"/>
</dbReference>
<dbReference type="PANTHER" id="PTHR38459:SF5">
    <property type="entry name" value="CELL WALL TEICHOIC ACID GLYCOSYLATION PROTEIN GTCA"/>
    <property type="match status" value="1"/>
</dbReference>
<reference evidence="8 9" key="1">
    <citation type="journal article" date="2015" name="Genome Announc.">
        <title>Expanding the biotechnology potential of lactobacilli through comparative genomics of 213 strains and associated genera.</title>
        <authorList>
            <person name="Sun Z."/>
            <person name="Harris H.M."/>
            <person name="McCann A."/>
            <person name="Guo C."/>
            <person name="Argimon S."/>
            <person name="Zhang W."/>
            <person name="Yang X."/>
            <person name="Jeffery I.B."/>
            <person name="Cooney J.C."/>
            <person name="Kagawa T.F."/>
            <person name="Liu W."/>
            <person name="Song Y."/>
            <person name="Salvetti E."/>
            <person name="Wrobel A."/>
            <person name="Rasinkangas P."/>
            <person name="Parkhill J."/>
            <person name="Rea M.C."/>
            <person name="O'Sullivan O."/>
            <person name="Ritari J."/>
            <person name="Douillard F.P."/>
            <person name="Paul Ross R."/>
            <person name="Yang R."/>
            <person name="Briner A.E."/>
            <person name="Felis G.E."/>
            <person name="de Vos W.M."/>
            <person name="Barrangou R."/>
            <person name="Klaenhammer T.R."/>
            <person name="Caufield P.W."/>
            <person name="Cui Y."/>
            <person name="Zhang H."/>
            <person name="O'Toole P.W."/>
        </authorList>
    </citation>
    <scope>NUCLEOTIDE SEQUENCE [LARGE SCALE GENOMIC DNA]</scope>
    <source>
        <strain evidence="8 9">DSM 24302</strain>
    </source>
</reference>
<dbReference type="EMBL" id="AYZR01000009">
    <property type="protein sequence ID" value="KRM93089.1"/>
    <property type="molecule type" value="Genomic_DNA"/>
</dbReference>
<dbReference type="AlphaFoldDB" id="A0A0R2CNA7"/>
<dbReference type="GO" id="GO:0000271">
    <property type="term" value="P:polysaccharide biosynthetic process"/>
    <property type="evidence" value="ECO:0007669"/>
    <property type="project" value="InterPro"/>
</dbReference>
<feature type="domain" description="GtrA/DPMS transmembrane" evidence="7">
    <location>
        <begin position="18"/>
        <end position="135"/>
    </location>
</feature>
<evidence type="ECO:0000256" key="2">
    <source>
        <dbReference type="ARBA" id="ARBA00009399"/>
    </source>
</evidence>
<comment type="similarity">
    <text evidence="2">Belongs to the GtrA family.</text>
</comment>
<dbReference type="GO" id="GO:0005886">
    <property type="term" value="C:plasma membrane"/>
    <property type="evidence" value="ECO:0007669"/>
    <property type="project" value="TreeGrafter"/>
</dbReference>
<dbReference type="PATRIC" id="fig|1423802.4.peg.764"/>
<dbReference type="RefSeq" id="WP_187116941.1">
    <property type="nucleotide sequence ID" value="NZ_AYZR01000009.1"/>
</dbReference>
<feature type="transmembrane region" description="Helical" evidence="6">
    <location>
        <begin position="42"/>
        <end position="61"/>
    </location>
</feature>
<keyword evidence="3 6" id="KW-0812">Transmembrane</keyword>
<accession>A0A0R2CNA7</accession>
<evidence type="ECO:0000256" key="6">
    <source>
        <dbReference type="SAM" id="Phobius"/>
    </source>
</evidence>
<organism evidence="8 9">
    <name type="scientific">Lentilactobacillus senioris DSM 24302 = JCM 17472</name>
    <dbReference type="NCBI Taxonomy" id="1423802"/>
    <lineage>
        <taxon>Bacteria</taxon>
        <taxon>Bacillati</taxon>
        <taxon>Bacillota</taxon>
        <taxon>Bacilli</taxon>
        <taxon>Lactobacillales</taxon>
        <taxon>Lactobacillaceae</taxon>
        <taxon>Lentilactobacillus</taxon>
    </lineage>
</organism>
<feature type="transmembrane region" description="Helical" evidence="6">
    <location>
        <begin position="15"/>
        <end position="36"/>
    </location>
</feature>
<protein>
    <submittedName>
        <fullName evidence="8">Cell wall teichoic acid glycosylation protein GtcA</fullName>
    </submittedName>
</protein>
<comment type="caution">
    <text evidence="8">The sequence shown here is derived from an EMBL/GenBank/DDBJ whole genome shotgun (WGS) entry which is preliminary data.</text>
</comment>
<comment type="subcellular location">
    <subcellularLocation>
        <location evidence="1">Membrane</location>
        <topology evidence="1">Multi-pass membrane protein</topology>
    </subcellularLocation>
</comment>
<dbReference type="InterPro" id="IPR051401">
    <property type="entry name" value="GtrA_CellWall_Glycosyl"/>
</dbReference>
<proteinExistence type="inferred from homology"/>
<evidence type="ECO:0000256" key="3">
    <source>
        <dbReference type="ARBA" id="ARBA00022692"/>
    </source>
</evidence>
<evidence type="ECO:0000313" key="8">
    <source>
        <dbReference type="EMBL" id="KRM93089.1"/>
    </source>
</evidence>
<name>A0A0R2CNA7_9LACO</name>
<keyword evidence="9" id="KW-1185">Reference proteome</keyword>
<keyword evidence="5 6" id="KW-0472">Membrane</keyword>
<dbReference type="Proteomes" id="UP000051256">
    <property type="component" value="Unassembled WGS sequence"/>
</dbReference>
<dbReference type="InterPro" id="IPR007267">
    <property type="entry name" value="GtrA_DPMS_TM"/>
</dbReference>
<feature type="transmembrane region" description="Helical" evidence="6">
    <location>
        <begin position="112"/>
        <end position="130"/>
    </location>
</feature>
<sequence>MMKWILAKYKQYQEVISYLFWGVVTTVVNIGIFIILKHITGWNYQIDNAIAWFVSVVVAFISNKAFVFKSQSVSLSQTAREFVSFTGGRVATLLIESLILWVGISLLHGNDVIVKIIDNVVVVIINYFWSKWAVFNSKTK</sequence>